<reference evidence="2 3" key="1">
    <citation type="journal article" date="2019" name="Commun. Biol.">
        <title>The bagworm genome reveals a unique fibroin gene that provides high tensile strength.</title>
        <authorList>
            <person name="Kono N."/>
            <person name="Nakamura H."/>
            <person name="Ohtoshi R."/>
            <person name="Tomita M."/>
            <person name="Numata K."/>
            <person name="Arakawa K."/>
        </authorList>
    </citation>
    <scope>NUCLEOTIDE SEQUENCE [LARGE SCALE GENOMIC DNA]</scope>
</reference>
<sequence>MTSKGSVICHLRGLAVSPPPPPPRRRARAGGAAPVRAAVKSNGREITTSDVSFHLVNESSGDPHLLHHHTPPPSLQSFPITLFSFQRRTPLHQPFTLTSDILFLFKRPAAAERGFRRFDVKIPRRGRSPYPRRPPDCGAWARITPTVKKKFSPEEKNRTRRINERGSLAYFIKTFQK</sequence>
<evidence type="ECO:0000256" key="1">
    <source>
        <dbReference type="SAM" id="MobiDB-lite"/>
    </source>
</evidence>
<keyword evidence="3" id="KW-1185">Reference proteome</keyword>
<name>A0A4C1XTI3_EUMVA</name>
<evidence type="ECO:0000313" key="2">
    <source>
        <dbReference type="EMBL" id="GBP65499.1"/>
    </source>
</evidence>
<gene>
    <name evidence="2" type="ORF">EVAR_38838_1</name>
</gene>
<proteinExistence type="predicted"/>
<comment type="caution">
    <text evidence="2">The sequence shown here is derived from an EMBL/GenBank/DDBJ whole genome shotgun (WGS) entry which is preliminary data.</text>
</comment>
<dbReference type="Proteomes" id="UP000299102">
    <property type="component" value="Unassembled WGS sequence"/>
</dbReference>
<dbReference type="AlphaFoldDB" id="A0A4C1XTI3"/>
<dbReference type="EMBL" id="BGZK01000930">
    <property type="protein sequence ID" value="GBP65499.1"/>
    <property type="molecule type" value="Genomic_DNA"/>
</dbReference>
<organism evidence="2 3">
    <name type="scientific">Eumeta variegata</name>
    <name type="common">Bagworm moth</name>
    <name type="synonym">Eumeta japonica</name>
    <dbReference type="NCBI Taxonomy" id="151549"/>
    <lineage>
        <taxon>Eukaryota</taxon>
        <taxon>Metazoa</taxon>
        <taxon>Ecdysozoa</taxon>
        <taxon>Arthropoda</taxon>
        <taxon>Hexapoda</taxon>
        <taxon>Insecta</taxon>
        <taxon>Pterygota</taxon>
        <taxon>Neoptera</taxon>
        <taxon>Endopterygota</taxon>
        <taxon>Lepidoptera</taxon>
        <taxon>Glossata</taxon>
        <taxon>Ditrysia</taxon>
        <taxon>Tineoidea</taxon>
        <taxon>Psychidae</taxon>
        <taxon>Oiketicinae</taxon>
        <taxon>Eumeta</taxon>
    </lineage>
</organism>
<feature type="region of interest" description="Disordered" evidence="1">
    <location>
        <begin position="13"/>
        <end position="33"/>
    </location>
</feature>
<protein>
    <submittedName>
        <fullName evidence="2">Uncharacterized protein</fullName>
    </submittedName>
</protein>
<evidence type="ECO:0000313" key="3">
    <source>
        <dbReference type="Proteomes" id="UP000299102"/>
    </source>
</evidence>
<accession>A0A4C1XTI3</accession>